<evidence type="ECO:0000313" key="3">
    <source>
        <dbReference type="Proteomes" id="UP001328107"/>
    </source>
</evidence>
<dbReference type="AlphaFoldDB" id="A0AAN4ZED8"/>
<accession>A0AAN4ZED8</accession>
<keyword evidence="3" id="KW-1185">Reference proteome</keyword>
<dbReference type="EMBL" id="BTRK01000002">
    <property type="protein sequence ID" value="GMR37571.1"/>
    <property type="molecule type" value="Genomic_DNA"/>
</dbReference>
<evidence type="ECO:0000313" key="2">
    <source>
        <dbReference type="EMBL" id="GMR37571.1"/>
    </source>
</evidence>
<dbReference type="Pfam" id="PF17172">
    <property type="entry name" value="GST_N_4"/>
    <property type="match status" value="1"/>
</dbReference>
<evidence type="ECO:0000259" key="1">
    <source>
        <dbReference type="Pfam" id="PF17172"/>
    </source>
</evidence>
<dbReference type="SFLD" id="SFLDG01180">
    <property type="entry name" value="SUF1"/>
    <property type="match status" value="1"/>
</dbReference>
<feature type="domain" description="Thioredoxin-like fold" evidence="1">
    <location>
        <begin position="30"/>
        <end position="114"/>
    </location>
</feature>
<dbReference type="Proteomes" id="UP001328107">
    <property type="component" value="Unassembled WGS sequence"/>
</dbReference>
<proteinExistence type="predicted"/>
<sequence length="199" mass="22749">MVRLNVPSFQKDVIYIFQFAGNSRVSSTSPFCIKVEAFCRLHNLKFERRDTTSSRGSNGLLPFIELNGQQTADSEFILKRLTEHFHLNFPDDRTEGIGFALERMIENHTRHLLRLDMSRTVDVIARDFMVDNNFPSFVVPIGASIGGWMLMRQFRRAGTAAIGRFTAAEYGEMLRNDLLQLQNVLGDKQFLLGEEATRV</sequence>
<feature type="non-terminal residue" evidence="2">
    <location>
        <position position="199"/>
    </location>
</feature>
<dbReference type="GO" id="GO:0005737">
    <property type="term" value="C:cytoplasm"/>
    <property type="evidence" value="ECO:0007669"/>
    <property type="project" value="TreeGrafter"/>
</dbReference>
<dbReference type="PANTHER" id="PTHR12289">
    <property type="entry name" value="METAXIN RELATED"/>
    <property type="match status" value="1"/>
</dbReference>
<protein>
    <recommendedName>
        <fullName evidence="1">Thioredoxin-like fold domain-containing protein</fullName>
    </recommendedName>
</protein>
<dbReference type="PANTHER" id="PTHR12289:SF32">
    <property type="entry name" value="GST_C_6 DOMAIN-CONTAINING PROTEIN"/>
    <property type="match status" value="1"/>
</dbReference>
<dbReference type="SUPFAM" id="SSF52833">
    <property type="entry name" value="Thioredoxin-like"/>
    <property type="match status" value="1"/>
</dbReference>
<comment type="caution">
    <text evidence="2">The sequence shown here is derived from an EMBL/GenBank/DDBJ whole genome shotgun (WGS) entry which is preliminary data.</text>
</comment>
<dbReference type="InterPro" id="IPR050931">
    <property type="entry name" value="Mito_Protein_Transport_Metaxin"/>
</dbReference>
<organism evidence="2 3">
    <name type="scientific">Pristionchus mayeri</name>
    <dbReference type="NCBI Taxonomy" id="1317129"/>
    <lineage>
        <taxon>Eukaryota</taxon>
        <taxon>Metazoa</taxon>
        <taxon>Ecdysozoa</taxon>
        <taxon>Nematoda</taxon>
        <taxon>Chromadorea</taxon>
        <taxon>Rhabditida</taxon>
        <taxon>Rhabditina</taxon>
        <taxon>Diplogasteromorpha</taxon>
        <taxon>Diplogasteroidea</taxon>
        <taxon>Neodiplogasteridae</taxon>
        <taxon>Pristionchus</taxon>
    </lineage>
</organism>
<dbReference type="InterPro" id="IPR040079">
    <property type="entry name" value="Glutathione_S-Trfase"/>
</dbReference>
<dbReference type="InterPro" id="IPR036249">
    <property type="entry name" value="Thioredoxin-like_sf"/>
</dbReference>
<name>A0AAN4ZED8_9BILA</name>
<dbReference type="SFLD" id="SFLDS00019">
    <property type="entry name" value="Glutathione_Transferase_(cytos"/>
    <property type="match status" value="1"/>
</dbReference>
<gene>
    <name evidence="2" type="ORF">PMAYCL1PPCAC_07766</name>
</gene>
<dbReference type="InterPro" id="IPR012336">
    <property type="entry name" value="Thioredoxin-like_fold"/>
</dbReference>
<reference evidence="3" key="1">
    <citation type="submission" date="2022-10" db="EMBL/GenBank/DDBJ databases">
        <title>Genome assembly of Pristionchus species.</title>
        <authorList>
            <person name="Yoshida K."/>
            <person name="Sommer R.J."/>
        </authorList>
    </citation>
    <scope>NUCLEOTIDE SEQUENCE [LARGE SCALE GENOMIC DNA]</scope>
    <source>
        <strain evidence="3">RS5460</strain>
    </source>
</reference>